<dbReference type="PANTHER" id="PTHR21314:SF0">
    <property type="entry name" value="QUEUOSINE 5'-PHOSPHATE N-GLYCOSYLASE_HYDROLASE"/>
    <property type="match status" value="1"/>
</dbReference>
<comment type="catalytic activity">
    <reaction evidence="5 6">
        <text>queuosine 5'-phosphate + H2O = queuine + D-ribose 5-phosphate</text>
        <dbReference type="Rhea" id="RHEA:75387"/>
        <dbReference type="ChEBI" id="CHEBI:15377"/>
        <dbReference type="ChEBI" id="CHEBI:17433"/>
        <dbReference type="ChEBI" id="CHEBI:78346"/>
        <dbReference type="ChEBI" id="CHEBI:194371"/>
    </reaction>
    <physiologicalReaction direction="left-to-right" evidence="5 6">
        <dbReference type="Rhea" id="RHEA:75388"/>
    </physiologicalReaction>
</comment>
<sequence>MYGLHMAVIALFYDIDQLTTFADYRVPQVLHPEGVIVYSSELAKLVDSKVEIVAGSEMEIEIRAATIQAVEMLHKQMLRQGNHLHVIELDWLLWQIGENNKEDLLPHHRTWSIYY</sequence>
<dbReference type="Pfam" id="PF10343">
    <property type="entry name" value="Q_salvage"/>
    <property type="match status" value="1"/>
</dbReference>
<evidence type="ECO:0000256" key="2">
    <source>
        <dbReference type="ARBA" id="ARBA00035119"/>
    </source>
</evidence>
<dbReference type="EMBL" id="CAKKTJ010000167">
    <property type="protein sequence ID" value="CAH0477006.1"/>
    <property type="molecule type" value="Genomic_DNA"/>
</dbReference>
<comment type="similarity">
    <text evidence="2 6">Belongs to the QNG1 protein family.</text>
</comment>
<comment type="caution">
    <text evidence="7">The sequence shown here is derived from an EMBL/GenBank/DDBJ whole genome shotgun (WGS) entry which is preliminary data.</text>
</comment>
<evidence type="ECO:0000256" key="1">
    <source>
        <dbReference type="ARBA" id="ARBA00022801"/>
    </source>
</evidence>
<reference evidence="7" key="1">
    <citation type="submission" date="2021-11" db="EMBL/GenBank/DDBJ databases">
        <authorList>
            <person name="Islam A."/>
            <person name="Islam S."/>
            <person name="Flora M.S."/>
            <person name="Rahman M."/>
            <person name="Ziaur R.M."/>
            <person name="Epstein J.H."/>
            <person name="Hassan M."/>
            <person name="Klassen M."/>
            <person name="Woodard K."/>
            <person name="Webb A."/>
            <person name="Webby R.J."/>
            <person name="El Zowalaty M.E."/>
        </authorList>
    </citation>
    <scope>NUCLEOTIDE SEQUENCE</scope>
    <source>
        <strain evidence="7">Pbs3</strain>
    </source>
</reference>
<proteinExistence type="inferred from homology"/>
<gene>
    <name evidence="7" type="ORF">PBS003_LOCUS3765</name>
</gene>
<name>A0AAU9KRL6_9STRA</name>
<comment type="function">
    <text evidence="6">Catalyzes the hydrolysis of queuosine 5'-phosphate, releasing the nucleobase queuine (q). Is required for salvage of queuine from exogenous queuosine (Q) that is imported and then converted to queuosine 5'-phosphate intracellularly.</text>
</comment>
<evidence type="ECO:0000313" key="8">
    <source>
        <dbReference type="Proteomes" id="UP001160483"/>
    </source>
</evidence>
<protein>
    <recommendedName>
        <fullName evidence="3 6">Queuosine 5'-phosphate N-glycosylase/hydrolase</fullName>
        <ecNumber evidence="6">3.2.2.-</ecNumber>
    </recommendedName>
    <alternativeName>
        <fullName evidence="4 6">Queuosine-nucleotide N-glycosylase/hydrolase</fullName>
    </alternativeName>
</protein>
<dbReference type="Proteomes" id="UP001160483">
    <property type="component" value="Unassembled WGS sequence"/>
</dbReference>
<accession>A0AAU9KRL6</accession>
<keyword evidence="1 6" id="KW-0378">Hydrolase</keyword>
<evidence type="ECO:0000256" key="4">
    <source>
        <dbReference type="ARBA" id="ARBA00035393"/>
    </source>
</evidence>
<dbReference type="PANTHER" id="PTHR21314">
    <property type="entry name" value="QUEUOSINE 5'-PHOSPHATE N-GLYCOSYLASE_HYDROLASE-RELATED"/>
    <property type="match status" value="1"/>
</dbReference>
<dbReference type="GO" id="GO:0006400">
    <property type="term" value="P:tRNA modification"/>
    <property type="evidence" value="ECO:0007669"/>
    <property type="project" value="TreeGrafter"/>
</dbReference>
<organism evidence="7 8">
    <name type="scientific">Peronospora belbahrii</name>
    <dbReference type="NCBI Taxonomy" id="622444"/>
    <lineage>
        <taxon>Eukaryota</taxon>
        <taxon>Sar</taxon>
        <taxon>Stramenopiles</taxon>
        <taxon>Oomycota</taxon>
        <taxon>Peronosporomycetes</taxon>
        <taxon>Peronosporales</taxon>
        <taxon>Peronosporaceae</taxon>
        <taxon>Peronospora</taxon>
    </lineage>
</organism>
<evidence type="ECO:0000256" key="5">
    <source>
        <dbReference type="ARBA" id="ARBA00048204"/>
    </source>
</evidence>
<dbReference type="EC" id="3.2.2.-" evidence="6"/>
<evidence type="ECO:0000256" key="3">
    <source>
        <dbReference type="ARBA" id="ARBA00035306"/>
    </source>
</evidence>
<evidence type="ECO:0000313" key="7">
    <source>
        <dbReference type="EMBL" id="CAH0477006.1"/>
    </source>
</evidence>
<dbReference type="InterPro" id="IPR019438">
    <property type="entry name" value="Q_salvage"/>
</dbReference>
<evidence type="ECO:0000256" key="6">
    <source>
        <dbReference type="RuleBase" id="RU365002"/>
    </source>
</evidence>
<dbReference type="GO" id="GO:0016787">
    <property type="term" value="F:hydrolase activity"/>
    <property type="evidence" value="ECO:0007669"/>
    <property type="project" value="UniProtKB-KW"/>
</dbReference>
<dbReference type="AlphaFoldDB" id="A0AAU9KRL6"/>